<evidence type="ECO:0000259" key="2">
    <source>
        <dbReference type="PROSITE" id="PS50119"/>
    </source>
</evidence>
<dbReference type="InterPro" id="IPR011044">
    <property type="entry name" value="Quino_amine_DH_bsu"/>
</dbReference>
<dbReference type="InterPro" id="IPR000315">
    <property type="entry name" value="Znf_B-box"/>
</dbReference>
<dbReference type="Gene3D" id="2.120.10.30">
    <property type="entry name" value="TolB, C-terminal domain"/>
    <property type="match status" value="1"/>
</dbReference>
<proteinExistence type="predicted"/>
<dbReference type="Gene3D" id="3.30.160.60">
    <property type="entry name" value="Classic Zinc Finger"/>
    <property type="match status" value="1"/>
</dbReference>
<protein>
    <recommendedName>
        <fullName evidence="2">B box-type domain-containing protein</fullName>
    </recommendedName>
</protein>
<sequence>MQFCILQSDAMERDMSKIFCSTHEHRSGIVWCMECEKILCTKCRQRHDKALAEHTSMGLSEYVQFPKCALAMHNLCESHDQQLEMFCQDHNTPCCMKCYKNDHELCKEVSFLQTFVKDFKQTTPLIDLMHKVQELSHILESLIKDTNKNCENLYSRKSSILREIANLRQSLNEHFDKLEKEIVEDLNVKYSEARRNTNEQISLLGDKNVELKRIDMDLSFLNQYATDLQAFLGVRILSKQVEDDQMDLQSLQKDKKICEVDLELTMGPKFLSILKEVKSLGTISIQSKPNNSIIPTEKKTRMITQLNLKRRKYIKIKSKQNMVITGCAILPGLQTVFADFQNSLLVIHNIDGTHNRNIKLCGQPSDMAVVADYMIVVTLWSLNVFVVLDLREDKEIRKVQMKENCYSVDFCNDKILVSFEKSKIVHIMDIFGNVSRNIQIPTPNLSYVVQKENMLLCSNRNENKVTCFTEFGKLSWTFQHELLSEPHQIAIDSNRFLYVTCHGSDTVMAICSDGQSSKILLDSDDGIINPSALHIHKDILLVCNSLSGDAHLYDIICDQ</sequence>
<dbReference type="EMBL" id="CACVKT020004335">
    <property type="protein sequence ID" value="CAC5389395.1"/>
    <property type="molecule type" value="Genomic_DNA"/>
</dbReference>
<organism evidence="3 4">
    <name type="scientific">Mytilus coruscus</name>
    <name type="common">Sea mussel</name>
    <dbReference type="NCBI Taxonomy" id="42192"/>
    <lineage>
        <taxon>Eukaryota</taxon>
        <taxon>Metazoa</taxon>
        <taxon>Spiralia</taxon>
        <taxon>Lophotrochozoa</taxon>
        <taxon>Mollusca</taxon>
        <taxon>Bivalvia</taxon>
        <taxon>Autobranchia</taxon>
        <taxon>Pteriomorphia</taxon>
        <taxon>Mytilida</taxon>
        <taxon>Mytiloidea</taxon>
        <taxon>Mytilidae</taxon>
        <taxon>Mytilinae</taxon>
        <taxon>Mytilus</taxon>
    </lineage>
</organism>
<dbReference type="PANTHER" id="PTHR25462:SF296">
    <property type="entry name" value="MEIOTIC P26, ISOFORM F"/>
    <property type="match status" value="1"/>
</dbReference>
<dbReference type="PROSITE" id="PS50119">
    <property type="entry name" value="ZF_BBOX"/>
    <property type="match status" value="2"/>
</dbReference>
<name>A0A6J8BZH7_MYTCO</name>
<keyword evidence="1" id="KW-0862">Zinc</keyword>
<keyword evidence="4" id="KW-1185">Reference proteome</keyword>
<dbReference type="SUPFAM" id="SSF50969">
    <property type="entry name" value="YVTN repeat-like/Quinoprotein amine dehydrogenase"/>
    <property type="match status" value="1"/>
</dbReference>
<dbReference type="PANTHER" id="PTHR25462">
    <property type="entry name" value="BONUS, ISOFORM C-RELATED"/>
    <property type="match status" value="1"/>
</dbReference>
<feature type="domain" description="B box-type" evidence="2">
    <location>
        <begin position="15"/>
        <end position="59"/>
    </location>
</feature>
<dbReference type="GO" id="GO:0008270">
    <property type="term" value="F:zinc ion binding"/>
    <property type="evidence" value="ECO:0007669"/>
    <property type="project" value="UniProtKB-KW"/>
</dbReference>
<evidence type="ECO:0000313" key="4">
    <source>
        <dbReference type="Proteomes" id="UP000507470"/>
    </source>
</evidence>
<evidence type="ECO:0000313" key="3">
    <source>
        <dbReference type="EMBL" id="CAC5389395.1"/>
    </source>
</evidence>
<dbReference type="InterPro" id="IPR011042">
    <property type="entry name" value="6-blade_b-propeller_TolB-like"/>
</dbReference>
<reference evidence="3 4" key="1">
    <citation type="submission" date="2020-06" db="EMBL/GenBank/DDBJ databases">
        <authorList>
            <person name="Li R."/>
            <person name="Bekaert M."/>
        </authorList>
    </citation>
    <scope>NUCLEOTIDE SEQUENCE [LARGE SCALE GENOMIC DNA]</scope>
    <source>
        <strain evidence="4">wild</strain>
    </source>
</reference>
<dbReference type="InterPro" id="IPR047153">
    <property type="entry name" value="TRIM45/56/19-like"/>
</dbReference>
<keyword evidence="1" id="KW-0863">Zinc-finger</keyword>
<dbReference type="OrthoDB" id="128536at2759"/>
<evidence type="ECO:0000256" key="1">
    <source>
        <dbReference type="PROSITE-ProRule" id="PRU00024"/>
    </source>
</evidence>
<dbReference type="AlphaFoldDB" id="A0A6J8BZH7"/>
<keyword evidence="1" id="KW-0479">Metal-binding</keyword>
<gene>
    <name evidence="3" type="ORF">MCOR_24559</name>
</gene>
<feature type="domain" description="B box-type" evidence="2">
    <location>
        <begin position="71"/>
        <end position="114"/>
    </location>
</feature>
<dbReference type="Proteomes" id="UP000507470">
    <property type="component" value="Unassembled WGS sequence"/>
</dbReference>
<accession>A0A6J8BZH7</accession>